<keyword evidence="3" id="KW-1185">Reference proteome</keyword>
<dbReference type="Proteomes" id="UP000789759">
    <property type="component" value="Unassembled WGS sequence"/>
</dbReference>
<sequence length="49" mass="5454">MEIKRRLEALHIPSYANTPKPKVQNNEESSMANNIEGAATTTETINLLN</sequence>
<protein>
    <submittedName>
        <fullName evidence="2">1046_t:CDS:1</fullName>
    </submittedName>
</protein>
<organism evidence="2 3">
    <name type="scientific">Cetraspora pellucida</name>
    <dbReference type="NCBI Taxonomy" id="1433469"/>
    <lineage>
        <taxon>Eukaryota</taxon>
        <taxon>Fungi</taxon>
        <taxon>Fungi incertae sedis</taxon>
        <taxon>Mucoromycota</taxon>
        <taxon>Glomeromycotina</taxon>
        <taxon>Glomeromycetes</taxon>
        <taxon>Diversisporales</taxon>
        <taxon>Gigasporaceae</taxon>
        <taxon>Cetraspora</taxon>
    </lineage>
</organism>
<evidence type="ECO:0000313" key="3">
    <source>
        <dbReference type="Proteomes" id="UP000789759"/>
    </source>
</evidence>
<proteinExistence type="predicted"/>
<evidence type="ECO:0000313" key="2">
    <source>
        <dbReference type="EMBL" id="CAG8681719.1"/>
    </source>
</evidence>
<gene>
    <name evidence="2" type="ORF">CPELLU_LOCUS10827</name>
</gene>
<dbReference type="EMBL" id="CAJVQA010009158">
    <property type="protein sequence ID" value="CAG8681719.1"/>
    <property type="molecule type" value="Genomic_DNA"/>
</dbReference>
<feature type="compositionally biased region" description="Polar residues" evidence="1">
    <location>
        <begin position="23"/>
        <end position="49"/>
    </location>
</feature>
<evidence type="ECO:0000256" key="1">
    <source>
        <dbReference type="SAM" id="MobiDB-lite"/>
    </source>
</evidence>
<name>A0A9N9HJW0_9GLOM</name>
<feature type="region of interest" description="Disordered" evidence="1">
    <location>
        <begin position="16"/>
        <end position="49"/>
    </location>
</feature>
<dbReference type="AlphaFoldDB" id="A0A9N9HJW0"/>
<reference evidence="2" key="1">
    <citation type="submission" date="2021-06" db="EMBL/GenBank/DDBJ databases">
        <authorList>
            <person name="Kallberg Y."/>
            <person name="Tangrot J."/>
            <person name="Rosling A."/>
        </authorList>
    </citation>
    <scope>NUCLEOTIDE SEQUENCE</scope>
    <source>
        <strain evidence="2">FL966</strain>
    </source>
</reference>
<accession>A0A9N9HJW0</accession>
<comment type="caution">
    <text evidence="2">The sequence shown here is derived from an EMBL/GenBank/DDBJ whole genome shotgun (WGS) entry which is preliminary data.</text>
</comment>